<dbReference type="eggNOG" id="COG4939">
    <property type="taxonomic scope" value="Bacteria"/>
</dbReference>
<accession>L0F720</accession>
<evidence type="ECO:0000313" key="2">
    <source>
        <dbReference type="EMBL" id="AGA68758.1"/>
    </source>
</evidence>
<proteinExistence type="predicted"/>
<dbReference type="Proteomes" id="UP000010797">
    <property type="component" value="Chromosome"/>
</dbReference>
<keyword evidence="3" id="KW-1185">Reference proteome</keyword>
<dbReference type="RefSeq" id="WP_015261754.1">
    <property type="nucleotide sequence ID" value="NC_019903.1"/>
</dbReference>
<evidence type="ECO:0000313" key="3">
    <source>
        <dbReference type="Proteomes" id="UP000010797"/>
    </source>
</evidence>
<gene>
    <name evidence="2" type="ordered locus">Desdi_1246</name>
</gene>
<dbReference type="OrthoDB" id="384237at2"/>
<organism evidence="2 3">
    <name type="scientific">Desulfitobacterium dichloroeliminans (strain LMG P-21439 / DCA1)</name>
    <dbReference type="NCBI Taxonomy" id="871963"/>
    <lineage>
        <taxon>Bacteria</taxon>
        <taxon>Bacillati</taxon>
        <taxon>Bacillota</taxon>
        <taxon>Clostridia</taxon>
        <taxon>Eubacteriales</taxon>
        <taxon>Desulfitobacteriaceae</taxon>
        <taxon>Desulfitobacterium</taxon>
    </lineage>
</organism>
<evidence type="ECO:0000256" key="1">
    <source>
        <dbReference type="SAM" id="SignalP"/>
    </source>
</evidence>
<name>L0F720_DESDL</name>
<dbReference type="STRING" id="871963.Desdi_1246"/>
<feature type="signal peptide" evidence="1">
    <location>
        <begin position="1"/>
        <end position="31"/>
    </location>
</feature>
<sequence length="295" mass="31708">MKKIKSLVTVMTLGAVLVLSGCGNQSTPATAVDPAKNEPAKTETAQGKYQDGVYYAEDAMYGSGGWKYFAALTVENGNIVAADWNGLNIKGGKDKDNLSKDGEYGLKEKGKAQAEWHEQAEKAEAYLLETQDATKITYKDAEGHTDDIAGVSIHVSEFFNLAQAALDKGPVAKGAYKDGIYYAADEAFVKGWKYMTSIVVKNGTIVGADWNGLPEDATKPNKDIQSTEGEYKLAPGNQGEWVAQAQKAEAHLLKTQDATKIAYKDAEGHTDDIAGVSIHVSEFFNLAQKALEGAK</sequence>
<keyword evidence="2" id="KW-0449">Lipoprotein</keyword>
<reference evidence="3" key="1">
    <citation type="submission" date="2012-02" db="EMBL/GenBank/DDBJ databases">
        <title>Complete sequence of Desulfitobacterium dichloroeliminans LMG P-21439.</title>
        <authorList>
            <person name="Lucas S."/>
            <person name="Han J."/>
            <person name="Lapidus A."/>
            <person name="Cheng J.-F."/>
            <person name="Goodwin L."/>
            <person name="Pitluck S."/>
            <person name="Peters L."/>
            <person name="Ovchinnikova G."/>
            <person name="Teshima H."/>
            <person name="Detter J.C."/>
            <person name="Han C."/>
            <person name="Tapia R."/>
            <person name="Land M."/>
            <person name="Hauser L."/>
            <person name="Kyrpides N."/>
            <person name="Ivanova N."/>
            <person name="Pagani I."/>
            <person name="Kruse T."/>
            <person name="de Vos W.M."/>
            <person name="Boon N."/>
            <person name="Smidt H."/>
            <person name="Woyke T."/>
        </authorList>
    </citation>
    <scope>NUCLEOTIDE SEQUENCE [LARGE SCALE GENOMIC DNA]</scope>
    <source>
        <strain evidence="3">LMG P-21439 / DCA1</strain>
    </source>
</reference>
<feature type="chain" id="PRO_5003941321" evidence="1">
    <location>
        <begin position="32"/>
        <end position="295"/>
    </location>
</feature>
<dbReference type="AlphaFoldDB" id="L0F720"/>
<dbReference type="KEGG" id="ddl:Desdi_1246"/>
<protein>
    <submittedName>
        <fullName evidence="2">Major membrane immunogen, membrane-anchored lipoprotein</fullName>
    </submittedName>
</protein>
<dbReference type="EMBL" id="CP003344">
    <property type="protein sequence ID" value="AGA68758.1"/>
    <property type="molecule type" value="Genomic_DNA"/>
</dbReference>
<keyword evidence="1" id="KW-0732">Signal</keyword>
<dbReference type="HOGENOM" id="CLU_054922_0_0_9"/>
<dbReference type="Gene3D" id="3.90.1010.20">
    <property type="match status" value="2"/>
</dbReference>
<dbReference type="PROSITE" id="PS51257">
    <property type="entry name" value="PROKAR_LIPOPROTEIN"/>
    <property type="match status" value="1"/>
</dbReference>